<comment type="similarity">
    <text evidence="2 6">Belongs to the Mediator complex subunit 20 family.</text>
</comment>
<evidence type="ECO:0000256" key="6">
    <source>
        <dbReference type="RuleBase" id="RU364152"/>
    </source>
</evidence>
<dbReference type="PANTHER" id="PTHR12465:SF0">
    <property type="entry name" value="MEDIATOR OF RNA POLYMERASE II TRANSCRIPTION SUBUNIT 20"/>
    <property type="match status" value="1"/>
</dbReference>
<dbReference type="Pfam" id="PF08612">
    <property type="entry name" value="Med20"/>
    <property type="match status" value="1"/>
</dbReference>
<reference evidence="7 8" key="1">
    <citation type="submission" date="2024-02" db="EMBL/GenBank/DDBJ databases">
        <title>A chromosome-level genome assembly of Drosophila madeirensis, a fruit fly species endemic to Madeira island.</title>
        <authorList>
            <person name="Tomihara K."/>
            <person name="Llopart A."/>
            <person name="Yamamoto D."/>
        </authorList>
    </citation>
    <scope>NUCLEOTIDE SEQUENCE [LARGE SCALE GENOMIC DNA]</scope>
    <source>
        <strain evidence="7 8">RF1</strain>
    </source>
</reference>
<dbReference type="GO" id="GO:0003713">
    <property type="term" value="F:transcription coactivator activity"/>
    <property type="evidence" value="ECO:0007669"/>
    <property type="project" value="TreeGrafter"/>
</dbReference>
<keyword evidence="8" id="KW-1185">Reference proteome</keyword>
<comment type="subcellular location">
    <subcellularLocation>
        <location evidence="1 6">Nucleus</location>
    </subcellularLocation>
</comment>
<gene>
    <name evidence="6" type="primary">MED20</name>
    <name evidence="7" type="ORF">DMAD_12746</name>
</gene>
<dbReference type="AlphaFoldDB" id="A0AAU9FIE3"/>
<accession>A0AAU9FIE3</accession>
<evidence type="ECO:0000256" key="4">
    <source>
        <dbReference type="ARBA" id="ARBA00023242"/>
    </source>
</evidence>
<sequence length="262" mass="28976">MGVTVLQAYPMPENKSGAHIIDYLSKRLLSLGATHAGQFLVDCETFISTPQPHNGTPGRAVHVLHNSEYPASTFSIIDSGTGKQVSLVADSIFDLLMLKMTNTFTSKKQTKIESRGARFEYGDFVIKLGSVTMMEHFKGILIEIEYKSCMILAYCWEMIREMLQGFLNINVGKDFPSYFAPQTIMTAMGQQQMHAKHNDMYEPTDTVKQYLEQFTNYRKHVSMHGSVSGGIQGGLGGQQQQPVHMSPAPVMGAAGGFGLIRP</sequence>
<dbReference type="GO" id="GO:0016592">
    <property type="term" value="C:mediator complex"/>
    <property type="evidence" value="ECO:0007669"/>
    <property type="project" value="InterPro"/>
</dbReference>
<evidence type="ECO:0000256" key="1">
    <source>
        <dbReference type="ARBA" id="ARBA00004123"/>
    </source>
</evidence>
<dbReference type="InterPro" id="IPR013921">
    <property type="entry name" value="Mediator_Med20"/>
</dbReference>
<name>A0AAU9FIE3_DROMD</name>
<keyword evidence="4 6" id="KW-0539">Nucleus</keyword>
<dbReference type="Proteomes" id="UP001500889">
    <property type="component" value="Chromosome U"/>
</dbReference>
<keyword evidence="6" id="KW-0010">Activator</keyword>
<evidence type="ECO:0000256" key="2">
    <source>
        <dbReference type="ARBA" id="ARBA00010743"/>
    </source>
</evidence>
<evidence type="ECO:0000256" key="3">
    <source>
        <dbReference type="ARBA" id="ARBA00019690"/>
    </source>
</evidence>
<dbReference type="PANTHER" id="PTHR12465">
    <property type="entry name" value="UBIQUITIN SPECIFIC PROTEASE HOMOLOG 49"/>
    <property type="match status" value="1"/>
</dbReference>
<comment type="function">
    <text evidence="6">Component of the Mediator complex, a coactivator involved in the regulated transcription of nearly all RNA polymerase II-dependent genes. Mediator functions as a bridge to convey information from gene-specific regulatory proteins to the basal RNA polymerase II transcription machinery. Mediator is recruited to promoters by direct interactions with regulatory proteins and serves as a scaffold for the assembly of a functional preinitiation complex with RNA polymerase II and the general transcription factors.</text>
</comment>
<dbReference type="GO" id="GO:0006357">
    <property type="term" value="P:regulation of transcription by RNA polymerase II"/>
    <property type="evidence" value="ECO:0007669"/>
    <property type="project" value="InterPro"/>
</dbReference>
<keyword evidence="6" id="KW-0804">Transcription</keyword>
<dbReference type="EMBL" id="AP029264">
    <property type="protein sequence ID" value="BFF95324.1"/>
    <property type="molecule type" value="Genomic_DNA"/>
</dbReference>
<evidence type="ECO:0000313" key="7">
    <source>
        <dbReference type="EMBL" id="BFF95324.1"/>
    </source>
</evidence>
<protein>
    <recommendedName>
        <fullName evidence="3 6">Mediator of RNA polymerase II transcription subunit 20</fullName>
    </recommendedName>
    <alternativeName>
        <fullName evidence="5 6">Mediator complex subunit 20</fullName>
    </alternativeName>
</protein>
<comment type="subunit">
    <text evidence="6">Component of the Mediator complex.</text>
</comment>
<proteinExistence type="inferred from homology"/>
<keyword evidence="6" id="KW-0805">Transcription regulation</keyword>
<organism evidence="7 8">
    <name type="scientific">Drosophila madeirensis</name>
    <name type="common">Fruit fly</name>
    <dbReference type="NCBI Taxonomy" id="30013"/>
    <lineage>
        <taxon>Eukaryota</taxon>
        <taxon>Metazoa</taxon>
        <taxon>Ecdysozoa</taxon>
        <taxon>Arthropoda</taxon>
        <taxon>Hexapoda</taxon>
        <taxon>Insecta</taxon>
        <taxon>Pterygota</taxon>
        <taxon>Neoptera</taxon>
        <taxon>Endopterygota</taxon>
        <taxon>Diptera</taxon>
        <taxon>Brachycera</taxon>
        <taxon>Muscomorpha</taxon>
        <taxon>Ephydroidea</taxon>
        <taxon>Drosophilidae</taxon>
        <taxon>Drosophila</taxon>
        <taxon>Sophophora</taxon>
    </lineage>
</organism>
<evidence type="ECO:0000256" key="5">
    <source>
        <dbReference type="ARBA" id="ARBA00031954"/>
    </source>
</evidence>
<evidence type="ECO:0000313" key="8">
    <source>
        <dbReference type="Proteomes" id="UP001500889"/>
    </source>
</evidence>